<dbReference type="Gene3D" id="4.10.410.60">
    <property type="match status" value="1"/>
</dbReference>
<dbReference type="PANTHER" id="PTHR33343:SF1">
    <property type="entry name" value="LARGE RIBOSOMAL SUBUNIT PROTEIN BL35M"/>
    <property type="match status" value="1"/>
</dbReference>
<keyword evidence="3 5" id="KW-0687">Ribonucleoprotein</keyword>
<gene>
    <name evidence="5" type="primary">rpmI</name>
    <name evidence="7" type="ORF">ENG63_01145</name>
</gene>
<comment type="caution">
    <text evidence="7">The sequence shown here is derived from an EMBL/GenBank/DDBJ whole genome shotgun (WGS) entry which is preliminary data.</text>
</comment>
<dbReference type="GO" id="GO:0003735">
    <property type="term" value="F:structural constituent of ribosome"/>
    <property type="evidence" value="ECO:0007669"/>
    <property type="project" value="InterPro"/>
</dbReference>
<dbReference type="PANTHER" id="PTHR33343">
    <property type="entry name" value="54S RIBOSOMAL PROTEIN BL35M"/>
    <property type="match status" value="1"/>
</dbReference>
<dbReference type="EMBL" id="DRBS01000045">
    <property type="protein sequence ID" value="HDD43456.1"/>
    <property type="molecule type" value="Genomic_DNA"/>
</dbReference>
<dbReference type="InterPro" id="IPR018265">
    <property type="entry name" value="Ribosomal_bL35_CS"/>
</dbReference>
<evidence type="ECO:0000256" key="1">
    <source>
        <dbReference type="ARBA" id="ARBA00006598"/>
    </source>
</evidence>
<dbReference type="GO" id="GO:0022625">
    <property type="term" value="C:cytosolic large ribosomal subunit"/>
    <property type="evidence" value="ECO:0007669"/>
    <property type="project" value="TreeGrafter"/>
</dbReference>
<evidence type="ECO:0000256" key="2">
    <source>
        <dbReference type="ARBA" id="ARBA00022980"/>
    </source>
</evidence>
<dbReference type="FunFam" id="4.10.410.60:FF:000001">
    <property type="entry name" value="50S ribosomal protein L35"/>
    <property type="match status" value="1"/>
</dbReference>
<evidence type="ECO:0000256" key="5">
    <source>
        <dbReference type="HAMAP-Rule" id="MF_00514"/>
    </source>
</evidence>
<evidence type="ECO:0000313" key="7">
    <source>
        <dbReference type="EMBL" id="HDD43456.1"/>
    </source>
</evidence>
<evidence type="ECO:0000256" key="6">
    <source>
        <dbReference type="RuleBase" id="RU000568"/>
    </source>
</evidence>
<keyword evidence="2 5" id="KW-0689">Ribosomal protein</keyword>
<dbReference type="Proteomes" id="UP000886289">
    <property type="component" value="Unassembled WGS sequence"/>
</dbReference>
<dbReference type="PROSITE" id="PS00936">
    <property type="entry name" value="RIBOSOMAL_L35"/>
    <property type="match status" value="1"/>
</dbReference>
<dbReference type="InterPro" id="IPR037229">
    <property type="entry name" value="Ribosomal_bL35_sf"/>
</dbReference>
<sequence length="66" mass="7856">MPKIKTNRSAAKRFKITAKGKIRRGQGWHSHLLRKKSAKRKRRLRHFALVHKADLERVKRMLPNAF</sequence>
<organism evidence="7">
    <name type="scientific">Desulfofervidus auxilii</name>
    <dbReference type="NCBI Taxonomy" id="1621989"/>
    <lineage>
        <taxon>Bacteria</taxon>
        <taxon>Pseudomonadati</taxon>
        <taxon>Thermodesulfobacteriota</taxon>
        <taxon>Candidatus Desulfofervidia</taxon>
        <taxon>Candidatus Desulfofervidales</taxon>
        <taxon>Candidatus Desulfofervidaceae</taxon>
        <taxon>Candidatus Desulfofervidus</taxon>
    </lineage>
</organism>
<dbReference type="SUPFAM" id="SSF143034">
    <property type="entry name" value="L35p-like"/>
    <property type="match status" value="1"/>
</dbReference>
<dbReference type="GO" id="GO:0006412">
    <property type="term" value="P:translation"/>
    <property type="evidence" value="ECO:0007669"/>
    <property type="project" value="UniProtKB-UniRule"/>
</dbReference>
<name>A0A7C0U1G6_DESA2</name>
<dbReference type="InterPro" id="IPR021137">
    <property type="entry name" value="Ribosomal_bL35-like"/>
</dbReference>
<dbReference type="InterPro" id="IPR001706">
    <property type="entry name" value="Ribosomal_bL35"/>
</dbReference>
<reference evidence="7" key="1">
    <citation type="journal article" date="2020" name="mSystems">
        <title>Genome- and Community-Level Interaction Insights into Carbon Utilization and Element Cycling Functions of Hydrothermarchaeota in Hydrothermal Sediment.</title>
        <authorList>
            <person name="Zhou Z."/>
            <person name="Liu Y."/>
            <person name="Xu W."/>
            <person name="Pan J."/>
            <person name="Luo Z.H."/>
            <person name="Li M."/>
        </authorList>
    </citation>
    <scope>NUCLEOTIDE SEQUENCE [LARGE SCALE GENOMIC DNA]</scope>
    <source>
        <strain evidence="7">HyVt-233</strain>
    </source>
</reference>
<accession>A0A7C0U1G6</accession>
<dbReference type="AlphaFoldDB" id="A0A7C0U1G6"/>
<evidence type="ECO:0000256" key="4">
    <source>
        <dbReference type="ARBA" id="ARBA00071664"/>
    </source>
</evidence>
<evidence type="ECO:0000256" key="3">
    <source>
        <dbReference type="ARBA" id="ARBA00023274"/>
    </source>
</evidence>
<comment type="similarity">
    <text evidence="1 5 6">Belongs to the bacterial ribosomal protein bL35 family.</text>
</comment>
<dbReference type="HAMAP" id="MF_00514">
    <property type="entry name" value="Ribosomal_bL35"/>
    <property type="match status" value="1"/>
</dbReference>
<dbReference type="NCBIfam" id="TIGR00001">
    <property type="entry name" value="rpmI_bact"/>
    <property type="match status" value="1"/>
</dbReference>
<proteinExistence type="inferred from homology"/>
<dbReference type="Pfam" id="PF01632">
    <property type="entry name" value="Ribosomal_L35p"/>
    <property type="match status" value="1"/>
</dbReference>
<dbReference type="PRINTS" id="PR00064">
    <property type="entry name" value="RIBOSOMALL35"/>
</dbReference>
<protein>
    <recommendedName>
        <fullName evidence="4 5">Large ribosomal subunit protein bL35</fullName>
    </recommendedName>
</protein>